<dbReference type="Pfam" id="PF06506">
    <property type="entry name" value="PrpR_N"/>
    <property type="match status" value="1"/>
</dbReference>
<dbReference type="GeneID" id="77467129"/>
<evidence type="ECO:0000259" key="6">
    <source>
        <dbReference type="PROSITE" id="PS50045"/>
    </source>
</evidence>
<proteinExistence type="predicted"/>
<dbReference type="InterPro" id="IPR058031">
    <property type="entry name" value="AAA_lid_NorR"/>
</dbReference>
<dbReference type="PANTHER" id="PTHR32071">
    <property type="entry name" value="TRANSCRIPTIONAL REGULATORY PROTEIN"/>
    <property type="match status" value="1"/>
</dbReference>
<feature type="domain" description="Sigma-54 factor interaction" evidence="6">
    <location>
        <begin position="320"/>
        <end position="550"/>
    </location>
</feature>
<dbReference type="InterPro" id="IPR025944">
    <property type="entry name" value="Sigma_54_int_dom_CS"/>
</dbReference>
<dbReference type="InterPro" id="IPR003593">
    <property type="entry name" value="AAA+_ATPase"/>
</dbReference>
<dbReference type="PROSITE" id="PS00676">
    <property type="entry name" value="SIGMA54_INTERACT_2"/>
    <property type="match status" value="1"/>
</dbReference>
<evidence type="ECO:0000256" key="3">
    <source>
        <dbReference type="ARBA" id="ARBA00023015"/>
    </source>
</evidence>
<dbReference type="Gene3D" id="3.40.50.10660">
    <property type="entry name" value="PrpR receptor domain-like"/>
    <property type="match status" value="1"/>
</dbReference>
<evidence type="ECO:0000256" key="4">
    <source>
        <dbReference type="ARBA" id="ARBA00023125"/>
    </source>
</evidence>
<dbReference type="PROSITE" id="PS00688">
    <property type="entry name" value="SIGMA54_INTERACT_3"/>
    <property type="match status" value="1"/>
</dbReference>
<dbReference type="InterPro" id="IPR025662">
    <property type="entry name" value="Sigma_54_int_dom_ATP-bd_1"/>
</dbReference>
<sequence>MKRICLLAPYKDFLEQEENDKFLVKKYANLTEALKVAKNFQNNDGEIIITRGGTAKIIRENTSLTVIEVEISSVEILKTLKKIGRTNIPLGIVGYKNAVYKCSYLANIVGFTETYEVIFDEEQNYDKYLNTLEELIYEKKVKTFIGDTVLLNTLEKKSYYIDFYLIKSEYSSVHKAFEEAKKMLEFKENEKMKNRYLTAILNNTDCGMIYTDYEGKIGHYNLMGNKLFNDKVYINNSIFDLIHEIDKNFIFKLKNEVKNILIDTKIEKVSMDITPVQQSENKNSFLFTFRRFKNIEESANSLRKSLVNLEFSAKHTWKDIVTCDKNFEEIKKIARHYAGTENTILITGESGTGKELFAQSIHNGSKRKNEPFVAFNCANISENLIESELFGYEEGAFTGARRRGKKGLFELAHKGTIFLDEISEIPYHLQNKFLRVLQEKCFRRVGGEETIYVDVRVVAATNKNLSLLCDEGKFRTDLFYRLNVLEIETIPLRKRKEDIFIIGKHILEKELLGLNLFEAERFTNILEKLSEYPFPGNVRELENIVKRVVVLKINLKLSDDKILTLLPLGKIEKKKNEFLNMTLREIERKIITEVLEEEDNNKTKTAIRLGIDRGTLNRILKEK</sequence>
<dbReference type="Gene3D" id="3.40.50.300">
    <property type="entry name" value="P-loop containing nucleotide triphosphate hydrolases"/>
    <property type="match status" value="1"/>
</dbReference>
<dbReference type="PROSITE" id="PS50045">
    <property type="entry name" value="SIGMA54_INTERACT_4"/>
    <property type="match status" value="1"/>
</dbReference>
<keyword evidence="5" id="KW-0804">Transcription</keyword>
<dbReference type="Pfam" id="PF00158">
    <property type="entry name" value="Sigma54_activat"/>
    <property type="match status" value="1"/>
</dbReference>
<dbReference type="Gene3D" id="1.10.10.60">
    <property type="entry name" value="Homeodomain-like"/>
    <property type="match status" value="1"/>
</dbReference>
<name>A0ABN5JEG2_FUSVA</name>
<keyword evidence="2" id="KW-0067">ATP-binding</keyword>
<dbReference type="InterPro" id="IPR025943">
    <property type="entry name" value="Sigma_54_int_dom_ATP-bd_2"/>
</dbReference>
<dbReference type="PANTHER" id="PTHR32071:SF57">
    <property type="entry name" value="C4-DICARBOXYLATE TRANSPORT TRANSCRIPTIONAL REGULATORY PROTEIN DCTD"/>
    <property type="match status" value="1"/>
</dbReference>
<dbReference type="SUPFAM" id="SSF159800">
    <property type="entry name" value="PrpR receptor domain-like"/>
    <property type="match status" value="1"/>
</dbReference>
<dbReference type="InterPro" id="IPR027417">
    <property type="entry name" value="P-loop_NTPase"/>
</dbReference>
<evidence type="ECO:0000256" key="5">
    <source>
        <dbReference type="ARBA" id="ARBA00023163"/>
    </source>
</evidence>
<protein>
    <recommendedName>
        <fullName evidence="6">Sigma-54 factor interaction domain-containing protein</fullName>
    </recommendedName>
</protein>
<dbReference type="InterPro" id="IPR002197">
    <property type="entry name" value="HTH_Fis"/>
</dbReference>
<dbReference type="SUPFAM" id="SSF52540">
    <property type="entry name" value="P-loop containing nucleoside triphosphate hydrolases"/>
    <property type="match status" value="1"/>
</dbReference>
<dbReference type="SUPFAM" id="SSF46689">
    <property type="entry name" value="Homeodomain-like"/>
    <property type="match status" value="1"/>
</dbReference>
<dbReference type="Gene3D" id="3.40.50.2300">
    <property type="match status" value="1"/>
</dbReference>
<dbReference type="InterPro" id="IPR002078">
    <property type="entry name" value="Sigma_54_int"/>
</dbReference>
<dbReference type="InterPro" id="IPR010524">
    <property type="entry name" value="Sig_transdc_resp-reg_PrpR_N"/>
</dbReference>
<dbReference type="Proteomes" id="UP000241238">
    <property type="component" value="Chromosome"/>
</dbReference>
<organism evidence="7 8">
    <name type="scientific">Fusobacterium varium ATCC 27725</name>
    <dbReference type="NCBI Taxonomy" id="469618"/>
    <lineage>
        <taxon>Bacteria</taxon>
        <taxon>Fusobacteriati</taxon>
        <taxon>Fusobacteriota</taxon>
        <taxon>Fusobacteriia</taxon>
        <taxon>Fusobacteriales</taxon>
        <taxon>Fusobacteriaceae</taxon>
        <taxon>Fusobacterium</taxon>
    </lineage>
</organism>
<keyword evidence="4" id="KW-0238">DNA-binding</keyword>
<accession>A0ABN5JEG2</accession>
<evidence type="ECO:0000313" key="7">
    <source>
        <dbReference type="EMBL" id="AVQ30412.1"/>
    </source>
</evidence>
<reference evidence="8" key="1">
    <citation type="journal article" date="2018" name="MSphere">
        <title>Fusobacterium Genomics Using MinION and Illumina Sequencing Enables Genome Completion and Correction.</title>
        <authorList>
            <person name="Todd S.M."/>
            <person name="Settlage R.E."/>
            <person name="Lahmers K.K."/>
            <person name="Slade D.J."/>
        </authorList>
    </citation>
    <scope>NUCLEOTIDE SEQUENCE [LARGE SCALE GENOMIC DNA]</scope>
    <source>
        <strain evidence="8">ATCC 27725</strain>
    </source>
</reference>
<dbReference type="Gene3D" id="1.10.8.60">
    <property type="match status" value="1"/>
</dbReference>
<keyword evidence="8" id="KW-1185">Reference proteome</keyword>
<dbReference type="InterPro" id="IPR009057">
    <property type="entry name" value="Homeodomain-like_sf"/>
</dbReference>
<keyword evidence="3" id="KW-0805">Transcription regulation</keyword>
<gene>
    <name evidence="7" type="ORF">C4N18_03930</name>
</gene>
<dbReference type="SMART" id="SM00382">
    <property type="entry name" value="AAA"/>
    <property type="match status" value="1"/>
</dbReference>
<keyword evidence="1" id="KW-0547">Nucleotide-binding</keyword>
<evidence type="ECO:0000256" key="1">
    <source>
        <dbReference type="ARBA" id="ARBA00022741"/>
    </source>
</evidence>
<dbReference type="CDD" id="cd00009">
    <property type="entry name" value="AAA"/>
    <property type="match status" value="1"/>
</dbReference>
<evidence type="ECO:0000313" key="8">
    <source>
        <dbReference type="Proteomes" id="UP000241238"/>
    </source>
</evidence>
<dbReference type="Pfam" id="PF25601">
    <property type="entry name" value="AAA_lid_14"/>
    <property type="match status" value="1"/>
</dbReference>
<evidence type="ECO:0000256" key="2">
    <source>
        <dbReference type="ARBA" id="ARBA00022840"/>
    </source>
</evidence>
<dbReference type="RefSeq" id="WP_107123204.1">
    <property type="nucleotide sequence ID" value="NZ_CP028103.1"/>
</dbReference>
<dbReference type="PROSITE" id="PS00675">
    <property type="entry name" value="SIGMA54_INTERACT_1"/>
    <property type="match status" value="1"/>
</dbReference>
<dbReference type="Pfam" id="PF02954">
    <property type="entry name" value="HTH_8"/>
    <property type="match status" value="1"/>
</dbReference>
<dbReference type="EMBL" id="CP028103">
    <property type="protein sequence ID" value="AVQ30412.1"/>
    <property type="molecule type" value="Genomic_DNA"/>
</dbReference>